<name>A0A430HQB3_9BURK</name>
<organism evidence="2 3">
    <name type="scientific">Massilia atriviolacea</name>
    <dbReference type="NCBI Taxonomy" id="2495579"/>
    <lineage>
        <taxon>Bacteria</taxon>
        <taxon>Pseudomonadati</taxon>
        <taxon>Pseudomonadota</taxon>
        <taxon>Betaproteobacteria</taxon>
        <taxon>Burkholderiales</taxon>
        <taxon>Oxalobacteraceae</taxon>
        <taxon>Telluria group</taxon>
        <taxon>Massilia</taxon>
    </lineage>
</organism>
<dbReference type="GO" id="GO:0016829">
    <property type="term" value="F:lyase activity"/>
    <property type="evidence" value="ECO:0007669"/>
    <property type="project" value="UniProtKB-KW"/>
</dbReference>
<keyword evidence="3" id="KW-1185">Reference proteome</keyword>
<dbReference type="CDD" id="cd01288">
    <property type="entry name" value="FabZ"/>
    <property type="match status" value="1"/>
</dbReference>
<dbReference type="NCBIfam" id="NF000582">
    <property type="entry name" value="PRK00006.1"/>
    <property type="match status" value="1"/>
</dbReference>
<dbReference type="AlphaFoldDB" id="A0A430HQB3"/>
<dbReference type="InterPro" id="IPR029069">
    <property type="entry name" value="HotDog_dom_sf"/>
</dbReference>
<dbReference type="PANTHER" id="PTHR30272:SF1">
    <property type="entry name" value="3-HYDROXYACYL-[ACYL-CARRIER-PROTEIN] DEHYDRATASE"/>
    <property type="match status" value="1"/>
</dbReference>
<dbReference type="OrthoDB" id="9787658at2"/>
<accession>A0A430HQB3</accession>
<dbReference type="Proteomes" id="UP000278085">
    <property type="component" value="Unassembled WGS sequence"/>
</dbReference>
<reference evidence="2 3" key="1">
    <citation type="submission" date="2018-12" db="EMBL/GenBank/DDBJ databases">
        <authorList>
            <person name="Yang E."/>
        </authorList>
    </citation>
    <scope>NUCLEOTIDE SEQUENCE [LARGE SCALE GENOMIC DNA]</scope>
    <source>
        <strain evidence="2 3">SOD</strain>
    </source>
</reference>
<evidence type="ECO:0000313" key="2">
    <source>
        <dbReference type="EMBL" id="RSZ59714.1"/>
    </source>
</evidence>
<evidence type="ECO:0000256" key="1">
    <source>
        <dbReference type="ARBA" id="ARBA00023239"/>
    </source>
</evidence>
<dbReference type="PANTHER" id="PTHR30272">
    <property type="entry name" value="3-HYDROXYACYL-[ACYL-CARRIER-PROTEIN] DEHYDRATASE"/>
    <property type="match status" value="1"/>
</dbReference>
<evidence type="ECO:0000313" key="3">
    <source>
        <dbReference type="Proteomes" id="UP000278085"/>
    </source>
</evidence>
<dbReference type="Pfam" id="PF07977">
    <property type="entry name" value="FabA"/>
    <property type="match status" value="1"/>
</dbReference>
<dbReference type="Gene3D" id="3.10.129.10">
    <property type="entry name" value="Hotdog Thioesterase"/>
    <property type="match status" value="1"/>
</dbReference>
<comment type="caution">
    <text evidence="2">The sequence shown here is derived from an EMBL/GenBank/DDBJ whole genome shotgun (WGS) entry which is preliminary data.</text>
</comment>
<dbReference type="EMBL" id="RXLQ01000003">
    <property type="protein sequence ID" value="RSZ59714.1"/>
    <property type="molecule type" value="Genomic_DNA"/>
</dbReference>
<dbReference type="InterPro" id="IPR013114">
    <property type="entry name" value="FabA_FabZ"/>
</dbReference>
<sequence>MVKKAAWMRYILLDRITALQPPQLASGVKCVSLSDDIFADHFPGHPIMPGAMIIESMAQLGGVLVEASMREQGRHDLHALLVTVDRAKFRHQVRAGDKIELECHGIVVHEDGGQVRAMARVDGRLVAEAELAFAFARVTNPKLLARRREVLNIWLTGSAEDA</sequence>
<keyword evidence="1" id="KW-0456">Lyase</keyword>
<protein>
    <submittedName>
        <fullName evidence="2">Beta-hydroxyacyl-ACP dehydratase</fullName>
    </submittedName>
</protein>
<gene>
    <name evidence="2" type="ORF">EJB06_05820</name>
</gene>
<dbReference type="SUPFAM" id="SSF54637">
    <property type="entry name" value="Thioesterase/thiol ester dehydrase-isomerase"/>
    <property type="match status" value="1"/>
</dbReference>
<proteinExistence type="predicted"/>